<dbReference type="GO" id="GO:0004364">
    <property type="term" value="F:glutathione transferase activity"/>
    <property type="evidence" value="ECO:0007669"/>
    <property type="project" value="UniProtKB-EC"/>
</dbReference>
<dbReference type="PANTHER" id="PTHR43900:SF47">
    <property type="entry name" value="GLUTATHIONE S-TRANSFERASE F6-RELATED"/>
    <property type="match status" value="1"/>
</dbReference>
<dbReference type="InterPro" id="IPR036249">
    <property type="entry name" value="Thioredoxin-like_sf"/>
</dbReference>
<dbReference type="Pfam" id="PF00043">
    <property type="entry name" value="GST_C"/>
    <property type="match status" value="1"/>
</dbReference>
<dbReference type="SFLD" id="SFLDG00358">
    <property type="entry name" value="Main_(cytGST)"/>
    <property type="match status" value="1"/>
</dbReference>
<dbReference type="GO" id="GO:0005737">
    <property type="term" value="C:cytoplasm"/>
    <property type="evidence" value="ECO:0007669"/>
    <property type="project" value="TreeGrafter"/>
</dbReference>
<dbReference type="GO" id="GO:0006749">
    <property type="term" value="P:glutathione metabolic process"/>
    <property type="evidence" value="ECO:0007669"/>
    <property type="project" value="TreeGrafter"/>
</dbReference>
<dbReference type="EMBL" id="WHWC01000013">
    <property type="protein sequence ID" value="KAG8370658.1"/>
    <property type="molecule type" value="Genomic_DNA"/>
</dbReference>
<evidence type="ECO:0000256" key="2">
    <source>
        <dbReference type="ARBA" id="ARBA00012452"/>
    </source>
</evidence>
<dbReference type="PROSITE" id="PS50404">
    <property type="entry name" value="GST_NTER"/>
    <property type="match status" value="1"/>
</dbReference>
<keyword evidence="8" id="KW-1185">Reference proteome</keyword>
<comment type="catalytic activity">
    <reaction evidence="4">
        <text>RX + glutathione = an S-substituted glutathione + a halide anion + H(+)</text>
        <dbReference type="Rhea" id="RHEA:16437"/>
        <dbReference type="ChEBI" id="CHEBI:15378"/>
        <dbReference type="ChEBI" id="CHEBI:16042"/>
        <dbReference type="ChEBI" id="CHEBI:17792"/>
        <dbReference type="ChEBI" id="CHEBI:57925"/>
        <dbReference type="ChEBI" id="CHEBI:90779"/>
        <dbReference type="EC" id="2.5.1.18"/>
    </reaction>
</comment>
<feature type="domain" description="GST N-terminal" evidence="5">
    <location>
        <begin position="7"/>
        <end position="88"/>
    </location>
</feature>
<dbReference type="InterPro" id="IPR040079">
    <property type="entry name" value="Glutathione_S-Trfase"/>
</dbReference>
<dbReference type="CDD" id="cd03053">
    <property type="entry name" value="GST_N_Phi"/>
    <property type="match status" value="1"/>
</dbReference>
<dbReference type="InterPro" id="IPR004046">
    <property type="entry name" value="GST_C"/>
</dbReference>
<organism evidence="7 8">
    <name type="scientific">Buddleja alternifolia</name>
    <dbReference type="NCBI Taxonomy" id="168488"/>
    <lineage>
        <taxon>Eukaryota</taxon>
        <taxon>Viridiplantae</taxon>
        <taxon>Streptophyta</taxon>
        <taxon>Embryophyta</taxon>
        <taxon>Tracheophyta</taxon>
        <taxon>Spermatophyta</taxon>
        <taxon>Magnoliopsida</taxon>
        <taxon>eudicotyledons</taxon>
        <taxon>Gunneridae</taxon>
        <taxon>Pentapetalae</taxon>
        <taxon>asterids</taxon>
        <taxon>lamiids</taxon>
        <taxon>Lamiales</taxon>
        <taxon>Scrophulariaceae</taxon>
        <taxon>Buddlejeae</taxon>
        <taxon>Buddleja</taxon>
    </lineage>
</organism>
<dbReference type="SUPFAM" id="SSF47616">
    <property type="entry name" value="GST C-terminal domain-like"/>
    <property type="match status" value="1"/>
</dbReference>
<feature type="domain" description="GST C-terminal" evidence="6">
    <location>
        <begin position="95"/>
        <end position="201"/>
    </location>
</feature>
<dbReference type="InterPro" id="IPR036282">
    <property type="entry name" value="Glutathione-S-Trfase_C_sf"/>
</dbReference>
<keyword evidence="3" id="KW-0808">Transferase</keyword>
<dbReference type="InterPro" id="IPR010987">
    <property type="entry name" value="Glutathione-S-Trfase_C-like"/>
</dbReference>
<reference evidence="7" key="1">
    <citation type="submission" date="2019-10" db="EMBL/GenBank/DDBJ databases">
        <authorList>
            <person name="Zhang R."/>
            <person name="Pan Y."/>
            <person name="Wang J."/>
            <person name="Ma R."/>
            <person name="Yu S."/>
        </authorList>
    </citation>
    <scope>NUCLEOTIDE SEQUENCE</scope>
    <source>
        <strain evidence="7">LA-IB0</strain>
        <tissue evidence="7">Leaf</tissue>
    </source>
</reference>
<evidence type="ECO:0000259" key="6">
    <source>
        <dbReference type="PROSITE" id="PS50405"/>
    </source>
</evidence>
<dbReference type="SUPFAM" id="SSF52833">
    <property type="entry name" value="Thioredoxin-like"/>
    <property type="match status" value="1"/>
</dbReference>
<comment type="caution">
    <text evidence="7">The sequence shown here is derived from an EMBL/GenBank/DDBJ whole genome shotgun (WGS) entry which is preliminary data.</text>
</comment>
<evidence type="ECO:0000256" key="4">
    <source>
        <dbReference type="ARBA" id="ARBA00047960"/>
    </source>
</evidence>
<dbReference type="Gene3D" id="1.20.1050.10">
    <property type="match status" value="1"/>
</dbReference>
<dbReference type="EC" id="2.5.1.18" evidence="2"/>
<proteinExistence type="inferred from homology"/>
<dbReference type="FunFam" id="3.40.30.10:FF:000016">
    <property type="entry name" value="Glutathione S-transferase F2"/>
    <property type="match status" value="1"/>
</dbReference>
<gene>
    <name evidence="7" type="ORF">BUALT_Bualt13G0006100</name>
</gene>
<dbReference type="Proteomes" id="UP000826271">
    <property type="component" value="Unassembled WGS sequence"/>
</dbReference>
<dbReference type="SFLD" id="SFLDS00019">
    <property type="entry name" value="Glutathione_Transferase_(cytos"/>
    <property type="match status" value="1"/>
</dbReference>
<dbReference type="Pfam" id="PF02798">
    <property type="entry name" value="GST_N"/>
    <property type="match status" value="1"/>
</dbReference>
<comment type="similarity">
    <text evidence="1">Belongs to the GST superfamily. Phi family.</text>
</comment>
<evidence type="ECO:0000313" key="8">
    <source>
        <dbReference type="Proteomes" id="UP000826271"/>
    </source>
</evidence>
<dbReference type="InterPro" id="IPR004045">
    <property type="entry name" value="Glutathione_S-Trfase_N"/>
</dbReference>
<name>A0AAV6WUM9_9LAMI</name>
<evidence type="ECO:0000256" key="3">
    <source>
        <dbReference type="ARBA" id="ARBA00022679"/>
    </source>
</evidence>
<sequence length="201" mass="22748">MSKFAVMAIKLYGHPLSAPVQSVMFCLEEKALQYEFVHIDLPTGQHKKEPFLSISPFGKVPALQDGDLKLFESRAITRYLAHNYADKGTPLMPSDPKKMALVSVWMEVESNIFEDTISKLSYGHQEKLGKILEVYEARLAESKYLGGEEFSLADLHHLPVINYLSGTLFDGKPNMSAWYAAMLARPAWQKVVERMKHSTKK</sequence>
<accession>A0AAV6WUM9</accession>
<evidence type="ECO:0000256" key="1">
    <source>
        <dbReference type="ARBA" id="ARBA00010128"/>
    </source>
</evidence>
<dbReference type="GO" id="GO:0043295">
    <property type="term" value="F:glutathione binding"/>
    <property type="evidence" value="ECO:0007669"/>
    <property type="project" value="TreeGrafter"/>
</dbReference>
<dbReference type="PANTHER" id="PTHR43900">
    <property type="entry name" value="GLUTATHIONE S-TRANSFERASE RHO"/>
    <property type="match status" value="1"/>
</dbReference>
<dbReference type="AlphaFoldDB" id="A0AAV6WUM9"/>
<dbReference type="Gene3D" id="3.40.30.10">
    <property type="entry name" value="Glutaredoxin"/>
    <property type="match status" value="1"/>
</dbReference>
<protein>
    <recommendedName>
        <fullName evidence="2">glutathione transferase</fullName>
        <ecNumber evidence="2">2.5.1.18</ecNumber>
    </recommendedName>
</protein>
<dbReference type="PROSITE" id="PS50405">
    <property type="entry name" value="GST_CTER"/>
    <property type="match status" value="1"/>
</dbReference>
<evidence type="ECO:0000313" key="7">
    <source>
        <dbReference type="EMBL" id="KAG8370658.1"/>
    </source>
</evidence>
<evidence type="ECO:0000259" key="5">
    <source>
        <dbReference type="PROSITE" id="PS50404"/>
    </source>
</evidence>